<keyword evidence="2" id="KW-1185">Reference proteome</keyword>
<gene>
    <name evidence="1" type="ORF">G4L40_03135</name>
</gene>
<name>A0ABX0I978_9FLAO</name>
<sequence length="300" mass="35366">MKGQNIKKSLFSEWRTIDTAQSAASIFDITHDQEPTLENYCIALLEKVFTIPQSQLPEFINYQLQLAQDGNTWLNKFEKLLANNEELFFSQKALSRFNKLYNIIEKKRTELQSSSVKETKQATPKRLINAESEDRYFSFFEIKQQVEKMESFNEKIIFLNEEIFEYRQADIISINNKLQAYDQQCVQFIEKLQTLRKMRSEIEKEKELELEKKLTTKKLKFNGNLNQLVDIFYQLSRELFVDGKSFIDASNGEIVNMIVNNFIDKDNNEISPQTVETILKPSRGDKRPKTHKRIDLDNFL</sequence>
<organism evidence="1 2">
    <name type="scientific">Flavobacterium celericrescens</name>
    <dbReference type="NCBI Taxonomy" id="2709780"/>
    <lineage>
        <taxon>Bacteria</taxon>
        <taxon>Pseudomonadati</taxon>
        <taxon>Bacteroidota</taxon>
        <taxon>Flavobacteriia</taxon>
        <taxon>Flavobacteriales</taxon>
        <taxon>Flavobacteriaceae</taxon>
        <taxon>Flavobacterium</taxon>
    </lineage>
</organism>
<dbReference type="RefSeq" id="WP_166235710.1">
    <property type="nucleotide sequence ID" value="NZ_JAAJBV010000002.1"/>
</dbReference>
<dbReference type="Proteomes" id="UP000761423">
    <property type="component" value="Unassembled WGS sequence"/>
</dbReference>
<proteinExistence type="predicted"/>
<evidence type="ECO:0000313" key="2">
    <source>
        <dbReference type="Proteomes" id="UP000761423"/>
    </source>
</evidence>
<reference evidence="1 2" key="1">
    <citation type="submission" date="2020-02" db="EMBL/GenBank/DDBJ databases">
        <authorList>
            <person name="Chen W.-M."/>
        </authorList>
    </citation>
    <scope>NUCLEOTIDE SEQUENCE [LARGE SCALE GENOMIC DNA]</scope>
    <source>
        <strain evidence="1 2">TWA-26</strain>
    </source>
</reference>
<evidence type="ECO:0000313" key="1">
    <source>
        <dbReference type="EMBL" id="NHM03696.1"/>
    </source>
</evidence>
<dbReference type="EMBL" id="JAAJBV010000002">
    <property type="protein sequence ID" value="NHM03696.1"/>
    <property type="molecule type" value="Genomic_DNA"/>
</dbReference>
<accession>A0ABX0I978</accession>
<protein>
    <submittedName>
        <fullName evidence="1">Uncharacterized protein</fullName>
    </submittedName>
</protein>
<comment type="caution">
    <text evidence="1">The sequence shown here is derived from an EMBL/GenBank/DDBJ whole genome shotgun (WGS) entry which is preliminary data.</text>
</comment>